<dbReference type="SUPFAM" id="SSF53850">
    <property type="entry name" value="Periplasmic binding protein-like II"/>
    <property type="match status" value="1"/>
</dbReference>
<dbReference type="PANTHER" id="PTHR35936">
    <property type="entry name" value="MEMBRANE-BOUND LYTIC MUREIN TRANSGLYCOSYLASE F"/>
    <property type="match status" value="1"/>
</dbReference>
<dbReference type="PANTHER" id="PTHR35936:SF19">
    <property type="entry name" value="AMINO-ACID-BINDING PROTEIN YXEM-RELATED"/>
    <property type="match status" value="1"/>
</dbReference>
<sequence length="219" mass="23286">MLEERNGTWTGPVLLPLEAFAKNLGVKFTPVPASWNTIVAGLKANKYDMAAGLDITGERSLTIMYTDPYYEDNGVWVVRRDSGLTSTADIMKTGQPVASSQGSAHEAAAKAAGFATLSVDSWTNAIQAVKAGRAPGQFTDYGTALGQVRSDSGLAIVVPETPMWMAPVSYGVSEEIDVHSLQMLNVAIRESIASGERDRAFEKVGYISVANLGPLKMGA</sequence>
<reference evidence="3 4" key="1">
    <citation type="submission" date="2017-04" db="EMBL/GenBank/DDBJ databases">
        <title>Whole Genome Sequence of 1,4-Dioxane Degrading Bacterium Mycobacterium dioxanotrophicus PH-06.</title>
        <authorList>
            <person name="He Y."/>
        </authorList>
    </citation>
    <scope>NUCLEOTIDE SEQUENCE [LARGE SCALE GENOMIC DNA]</scope>
    <source>
        <strain evidence="3 4">PH-06</strain>
    </source>
</reference>
<name>A0A1Y0C9U8_9MYCO</name>
<dbReference type="Gene3D" id="3.40.190.10">
    <property type="entry name" value="Periplasmic binding protein-like II"/>
    <property type="match status" value="2"/>
</dbReference>
<organism evidence="3 4">
    <name type="scientific">Mycobacterium dioxanotrophicus</name>
    <dbReference type="NCBI Taxonomy" id="482462"/>
    <lineage>
        <taxon>Bacteria</taxon>
        <taxon>Bacillati</taxon>
        <taxon>Actinomycetota</taxon>
        <taxon>Actinomycetes</taxon>
        <taxon>Mycobacteriales</taxon>
        <taxon>Mycobacteriaceae</taxon>
        <taxon>Mycobacterium</taxon>
    </lineage>
</organism>
<keyword evidence="1" id="KW-0732">Signal</keyword>
<accession>A0A1Y0C9U8</accession>
<dbReference type="Pfam" id="PF00497">
    <property type="entry name" value="SBP_bac_3"/>
    <property type="match status" value="1"/>
</dbReference>
<proteinExistence type="predicted"/>
<evidence type="ECO:0000313" key="4">
    <source>
        <dbReference type="Proteomes" id="UP000195331"/>
    </source>
</evidence>
<dbReference type="EMBL" id="CP020809">
    <property type="protein sequence ID" value="ART72021.1"/>
    <property type="molecule type" value="Genomic_DNA"/>
</dbReference>
<dbReference type="SMART" id="SM00062">
    <property type="entry name" value="PBPb"/>
    <property type="match status" value="1"/>
</dbReference>
<feature type="domain" description="Solute-binding protein family 3/N-terminal" evidence="2">
    <location>
        <begin position="10"/>
        <end position="208"/>
    </location>
</feature>
<evidence type="ECO:0000256" key="1">
    <source>
        <dbReference type="ARBA" id="ARBA00022729"/>
    </source>
</evidence>
<keyword evidence="4" id="KW-1185">Reference proteome</keyword>
<evidence type="ECO:0000313" key="3">
    <source>
        <dbReference type="EMBL" id="ART72021.1"/>
    </source>
</evidence>
<gene>
    <name evidence="3" type="ORF">BTO20_28825</name>
</gene>
<dbReference type="InterPro" id="IPR001638">
    <property type="entry name" value="Solute-binding_3/MltF_N"/>
</dbReference>
<protein>
    <recommendedName>
        <fullName evidence="2">Solute-binding protein family 3/N-terminal domain-containing protein</fullName>
    </recommendedName>
</protein>
<dbReference type="KEGG" id="mdx:BTO20_28825"/>
<dbReference type="Proteomes" id="UP000195331">
    <property type="component" value="Chromosome"/>
</dbReference>
<dbReference type="AlphaFoldDB" id="A0A1Y0C9U8"/>
<evidence type="ECO:0000259" key="2">
    <source>
        <dbReference type="SMART" id="SM00062"/>
    </source>
</evidence>